<keyword evidence="2" id="KW-0808">Transferase</keyword>
<accession>A0A0L7LNS8</accession>
<keyword evidence="1" id="KW-0175">Coiled coil</keyword>
<evidence type="ECO:0000313" key="3">
    <source>
        <dbReference type="Proteomes" id="UP000037510"/>
    </source>
</evidence>
<dbReference type="GO" id="GO:0003964">
    <property type="term" value="F:RNA-directed DNA polymerase activity"/>
    <property type="evidence" value="ECO:0007669"/>
    <property type="project" value="UniProtKB-KW"/>
</dbReference>
<dbReference type="Proteomes" id="UP000037510">
    <property type="component" value="Unassembled WGS sequence"/>
</dbReference>
<dbReference type="EMBL" id="JTDY01000437">
    <property type="protein sequence ID" value="KOB77173.1"/>
    <property type="molecule type" value="Genomic_DNA"/>
</dbReference>
<protein>
    <submittedName>
        <fullName evidence="2">Endonuclease-reverse transcriptase</fullName>
    </submittedName>
</protein>
<keyword evidence="2" id="KW-0548">Nucleotidyltransferase</keyword>
<gene>
    <name evidence="2" type="ORF">OBRU01_02512</name>
</gene>
<reference evidence="2 3" key="1">
    <citation type="journal article" date="2015" name="Genome Biol. Evol.">
        <title>The genome of winter moth (Operophtera brumata) provides a genomic perspective on sexual dimorphism and phenology.</title>
        <authorList>
            <person name="Derks M.F."/>
            <person name="Smit S."/>
            <person name="Salis L."/>
            <person name="Schijlen E."/>
            <person name="Bossers A."/>
            <person name="Mateman C."/>
            <person name="Pijl A.S."/>
            <person name="de Ridder D."/>
            <person name="Groenen M.A."/>
            <person name="Visser M.E."/>
            <person name="Megens H.J."/>
        </authorList>
    </citation>
    <scope>NUCLEOTIDE SEQUENCE [LARGE SCALE GENOMIC DNA]</scope>
    <source>
        <strain evidence="2">WM2013NL</strain>
        <tissue evidence="2">Head and thorax</tissue>
    </source>
</reference>
<keyword evidence="2" id="KW-0255">Endonuclease</keyword>
<dbReference type="AlphaFoldDB" id="A0A0L7LNS8"/>
<keyword evidence="3" id="KW-1185">Reference proteome</keyword>
<keyword evidence="2" id="KW-0540">Nuclease</keyword>
<name>A0A0L7LNS8_OPEBR</name>
<dbReference type="STRING" id="104452.A0A0L7LNS8"/>
<evidence type="ECO:0000313" key="2">
    <source>
        <dbReference type="EMBL" id="KOB77173.1"/>
    </source>
</evidence>
<organism evidence="2 3">
    <name type="scientific">Operophtera brumata</name>
    <name type="common">Winter moth</name>
    <name type="synonym">Phalaena brumata</name>
    <dbReference type="NCBI Taxonomy" id="104452"/>
    <lineage>
        <taxon>Eukaryota</taxon>
        <taxon>Metazoa</taxon>
        <taxon>Ecdysozoa</taxon>
        <taxon>Arthropoda</taxon>
        <taxon>Hexapoda</taxon>
        <taxon>Insecta</taxon>
        <taxon>Pterygota</taxon>
        <taxon>Neoptera</taxon>
        <taxon>Endopterygota</taxon>
        <taxon>Lepidoptera</taxon>
        <taxon>Glossata</taxon>
        <taxon>Ditrysia</taxon>
        <taxon>Geometroidea</taxon>
        <taxon>Geometridae</taxon>
        <taxon>Larentiinae</taxon>
        <taxon>Operophtera</taxon>
    </lineage>
</organism>
<keyword evidence="2" id="KW-0378">Hydrolase</keyword>
<feature type="coiled-coil region" evidence="1">
    <location>
        <begin position="37"/>
        <end position="71"/>
    </location>
</feature>
<proteinExistence type="predicted"/>
<feature type="non-terminal residue" evidence="2">
    <location>
        <position position="468"/>
    </location>
</feature>
<keyword evidence="2" id="KW-0695">RNA-directed DNA polymerase</keyword>
<evidence type="ECO:0000256" key="1">
    <source>
        <dbReference type="SAM" id="Coils"/>
    </source>
</evidence>
<dbReference type="GO" id="GO:0004519">
    <property type="term" value="F:endonuclease activity"/>
    <property type="evidence" value="ECO:0007669"/>
    <property type="project" value="UniProtKB-KW"/>
</dbReference>
<sequence length="468" mass="55253">MSLDGIEKLLHELRVKIKSDINITLNEQEERITNKINENINSKFDQIQTEIEKIQQINEDQGRRLNLLEKQIRARNLILFGVDEGERSYEHLEKKVLDIINEMGVVCQSNELEAVRRMGQWKENKIRPINFTMTTYGNKILILKNKKKLEQTKLYIKEDFSPQILEVRKTLQEQLQKERNEGKITYIKYDKIVVRESTQNKQYGPLASNSKKRELAITPPHQTVNLTGNTEGQDKPQFAKKNKMYRDLYTLNGEADVQMFYNKLERHIINSIPQKGTNCNKKRSILSEKTKNLIRKRHELQNKKPLLKEDKQELTNLYKTTNKQIKLEYKKHRSQIIEKHLYLSGSMKRAQKELNTKKKWIPKLKRDLVCTDNRSEILSIATEFYEELYKEKNIESTLLNYNDTESDHRYSNTRISVCLIALGEGSLENDSDNEFNQHNIKLLESLHMRLRTTDNLRTPGPLHTNNFR</sequence>
<comment type="caution">
    <text evidence="2">The sequence shown here is derived from an EMBL/GenBank/DDBJ whole genome shotgun (WGS) entry which is preliminary data.</text>
</comment>